<comment type="function">
    <text evidence="8 9">Component of the 90S pre-ribosome involved in the maturation of rRNAs. Required for early cleavages of the pre-RNAs in the 40S ribosomal subunit maturation pathway.</text>
</comment>
<accession>A0AAF0F953</accession>
<name>A0AAF0F953_9BASI</name>
<gene>
    <name evidence="11" type="primary">RRP36</name>
    <name evidence="11" type="ORF">MPSI1_001783</name>
</gene>
<sequence length="403" mass="46151">MPKPGREEMDTREKYDFDAASDRESEVTESEDGVNDEEVDASDSMSVDGEGSLQDASDSSEEDEENENKYAQFVDEDQLEDTDESEDVEDAESPDEDDEESHLRKEIESVPLQQLIKARRAMRQPRQSNTTDPDTLRARREAAKEQLKAIHLSHKPQDTSKEERERARKELERREHKSAPTIMSTRRPVSRARSVVPTAGPAKGRDPRFDSLSAGPVNLDLLSKSYKFLPDLYEKEIASLKSTYDKLKRMEKHHAGPHAKSEQAAQIRQEKQDVELALRRAESQRNERLRRENERSVKSEIKKENQRRVDSGLRPYFPKKAERTAKILHHKYEQLAQQGRSKSSSAALKKAMERKVRKNAQKDRKSLDAALGGGSRTDLPNTMDRTTTRPSHSRVTHKRGRRG</sequence>
<reference evidence="11" key="1">
    <citation type="submission" date="2023-02" db="EMBL/GenBank/DDBJ databases">
        <title>Mating type loci evolution in Malassezia.</title>
        <authorList>
            <person name="Coelho M.A."/>
        </authorList>
    </citation>
    <scope>NUCLEOTIDE SEQUENCE</scope>
    <source>
        <strain evidence="11">CBS 14136</strain>
    </source>
</reference>
<feature type="compositionally biased region" description="Basic and acidic residues" evidence="10">
    <location>
        <begin position="1"/>
        <end position="26"/>
    </location>
</feature>
<dbReference type="InterPro" id="IPR009292">
    <property type="entry name" value="RRP36"/>
</dbReference>
<dbReference type="Proteomes" id="UP001214628">
    <property type="component" value="Chromosome 2"/>
</dbReference>
<keyword evidence="3 9" id="KW-0690">Ribosome biogenesis</keyword>
<comment type="similarity">
    <text evidence="2 9">Belongs to the RRP36 family.</text>
</comment>
<comment type="subcellular location">
    <subcellularLocation>
        <location evidence="1 9">Nucleus</location>
        <location evidence="1 9">Nucleolus</location>
    </subcellularLocation>
</comment>
<keyword evidence="5" id="KW-0175">Coiled coil</keyword>
<evidence type="ECO:0000256" key="5">
    <source>
        <dbReference type="ARBA" id="ARBA00023054"/>
    </source>
</evidence>
<evidence type="ECO:0000256" key="1">
    <source>
        <dbReference type="ARBA" id="ARBA00004604"/>
    </source>
</evidence>
<feature type="compositionally biased region" description="Basic and acidic residues" evidence="10">
    <location>
        <begin position="155"/>
        <end position="178"/>
    </location>
</feature>
<dbReference type="GO" id="GO:0005730">
    <property type="term" value="C:nucleolus"/>
    <property type="evidence" value="ECO:0007669"/>
    <property type="project" value="UniProtKB-SubCell"/>
</dbReference>
<evidence type="ECO:0000256" key="9">
    <source>
        <dbReference type="RuleBase" id="RU368027"/>
    </source>
</evidence>
<dbReference type="PANTHER" id="PTHR21738">
    <property type="entry name" value="RIBOSOMAL RNA PROCESSING PROTEIN 36 HOMOLOG"/>
    <property type="match status" value="1"/>
</dbReference>
<proteinExistence type="inferred from homology"/>
<dbReference type="PANTHER" id="PTHR21738:SF0">
    <property type="entry name" value="RIBOSOMAL RNA PROCESSING PROTEIN 36 HOMOLOG"/>
    <property type="match status" value="1"/>
</dbReference>
<feature type="compositionally biased region" description="Basic and acidic residues" evidence="10">
    <location>
        <begin position="134"/>
        <end position="148"/>
    </location>
</feature>
<dbReference type="GO" id="GO:0030686">
    <property type="term" value="C:90S preribosome"/>
    <property type="evidence" value="ECO:0007669"/>
    <property type="project" value="TreeGrafter"/>
</dbReference>
<feature type="compositionally biased region" description="Basic residues" evidence="10">
    <location>
        <begin position="391"/>
        <end position="403"/>
    </location>
</feature>
<comment type="subunit">
    <text evidence="9">Associates with 90S and pre-40S pre-ribosomal particles.</text>
</comment>
<feature type="region of interest" description="Disordered" evidence="10">
    <location>
        <begin position="333"/>
        <end position="403"/>
    </location>
</feature>
<keyword evidence="4 9" id="KW-0698">rRNA processing</keyword>
<evidence type="ECO:0000256" key="2">
    <source>
        <dbReference type="ARBA" id="ARBA00009418"/>
    </source>
</evidence>
<keyword evidence="12" id="KW-1185">Reference proteome</keyword>
<protein>
    <recommendedName>
        <fullName evidence="9">rRNA biogenesis protein RRP36</fullName>
    </recommendedName>
</protein>
<evidence type="ECO:0000256" key="8">
    <source>
        <dbReference type="ARBA" id="ARBA00025053"/>
    </source>
</evidence>
<feature type="compositionally biased region" description="Basic and acidic residues" evidence="10">
    <location>
        <begin position="350"/>
        <end position="367"/>
    </location>
</feature>
<organism evidence="11 12">
    <name type="scientific">Malassezia psittaci</name>
    <dbReference type="NCBI Taxonomy" id="1821823"/>
    <lineage>
        <taxon>Eukaryota</taxon>
        <taxon>Fungi</taxon>
        <taxon>Dikarya</taxon>
        <taxon>Basidiomycota</taxon>
        <taxon>Ustilaginomycotina</taxon>
        <taxon>Malasseziomycetes</taxon>
        <taxon>Malasseziales</taxon>
        <taxon>Malasseziaceae</taxon>
        <taxon>Malassezia</taxon>
    </lineage>
</organism>
<feature type="region of interest" description="Disordered" evidence="10">
    <location>
        <begin position="1"/>
        <end position="214"/>
    </location>
</feature>
<feature type="compositionally biased region" description="Polar residues" evidence="10">
    <location>
        <begin position="378"/>
        <end position="390"/>
    </location>
</feature>
<keyword evidence="7 9" id="KW-0687">Ribonucleoprotein</keyword>
<dbReference type="EMBL" id="CP118376">
    <property type="protein sequence ID" value="WFD43130.1"/>
    <property type="molecule type" value="Genomic_DNA"/>
</dbReference>
<feature type="compositionally biased region" description="Low complexity" evidence="10">
    <location>
        <begin position="184"/>
        <end position="198"/>
    </location>
</feature>
<feature type="compositionally biased region" description="Basic and acidic residues" evidence="10">
    <location>
        <begin position="268"/>
        <end position="311"/>
    </location>
</feature>
<evidence type="ECO:0000256" key="3">
    <source>
        <dbReference type="ARBA" id="ARBA00022517"/>
    </source>
</evidence>
<evidence type="ECO:0000256" key="4">
    <source>
        <dbReference type="ARBA" id="ARBA00022552"/>
    </source>
</evidence>
<feature type="region of interest" description="Disordered" evidence="10">
    <location>
        <begin position="249"/>
        <end position="318"/>
    </location>
</feature>
<dbReference type="AlphaFoldDB" id="A0AAF0F953"/>
<evidence type="ECO:0000256" key="7">
    <source>
        <dbReference type="ARBA" id="ARBA00023274"/>
    </source>
</evidence>
<dbReference type="Pfam" id="PF06102">
    <property type="entry name" value="RRP36"/>
    <property type="match status" value="1"/>
</dbReference>
<feature type="compositionally biased region" description="Acidic residues" evidence="10">
    <location>
        <begin position="74"/>
        <end position="100"/>
    </location>
</feature>
<evidence type="ECO:0000313" key="12">
    <source>
        <dbReference type="Proteomes" id="UP001214628"/>
    </source>
</evidence>
<feature type="compositionally biased region" description="Acidic residues" evidence="10">
    <location>
        <begin position="27"/>
        <end position="41"/>
    </location>
</feature>
<evidence type="ECO:0000256" key="10">
    <source>
        <dbReference type="SAM" id="MobiDB-lite"/>
    </source>
</evidence>
<dbReference type="GO" id="GO:0000462">
    <property type="term" value="P:maturation of SSU-rRNA from tricistronic rRNA transcript (SSU-rRNA, 5.8S rRNA, LSU-rRNA)"/>
    <property type="evidence" value="ECO:0007669"/>
    <property type="project" value="TreeGrafter"/>
</dbReference>
<keyword evidence="6 9" id="KW-0539">Nucleus</keyword>
<evidence type="ECO:0000256" key="6">
    <source>
        <dbReference type="ARBA" id="ARBA00023242"/>
    </source>
</evidence>
<evidence type="ECO:0000313" key="11">
    <source>
        <dbReference type="EMBL" id="WFD43130.1"/>
    </source>
</evidence>